<keyword evidence="1" id="KW-0812">Transmembrane</keyword>
<feature type="transmembrane region" description="Helical" evidence="1">
    <location>
        <begin position="151"/>
        <end position="174"/>
    </location>
</feature>
<comment type="caution">
    <text evidence="3">The sequence shown here is derived from an EMBL/GenBank/DDBJ whole genome shotgun (WGS) entry which is preliminary data.</text>
</comment>
<accession>A0ABC8QWT7</accession>
<sequence length="192" mass="21583">MTKRYAILQKKLQELEYELVQVFALPAETPCHQLLSEGIEQRFLFLTNLLSAEIASNPSKPHHLHHIAQRLTELETAFRDWDDYRISVVNNFETGSICSCTQSCLNDDGEVLGDLGSPVYDVPETFYEAVVEEEVAEETVKVEKEEGRVWVWGYCGVMASGVVLGAVSMAFVMVRFSGCFVYMASEGFLIPT</sequence>
<dbReference type="InterPro" id="IPR056029">
    <property type="entry name" value="DUF7610"/>
</dbReference>
<organism evidence="3 4">
    <name type="scientific">Ilex paraguariensis</name>
    <name type="common">yerba mate</name>
    <dbReference type="NCBI Taxonomy" id="185542"/>
    <lineage>
        <taxon>Eukaryota</taxon>
        <taxon>Viridiplantae</taxon>
        <taxon>Streptophyta</taxon>
        <taxon>Embryophyta</taxon>
        <taxon>Tracheophyta</taxon>
        <taxon>Spermatophyta</taxon>
        <taxon>Magnoliopsida</taxon>
        <taxon>eudicotyledons</taxon>
        <taxon>Gunneridae</taxon>
        <taxon>Pentapetalae</taxon>
        <taxon>asterids</taxon>
        <taxon>campanulids</taxon>
        <taxon>Aquifoliales</taxon>
        <taxon>Aquifoliaceae</taxon>
        <taxon>Ilex</taxon>
    </lineage>
</organism>
<dbReference type="Proteomes" id="UP001642360">
    <property type="component" value="Unassembled WGS sequence"/>
</dbReference>
<reference evidence="3 4" key="1">
    <citation type="submission" date="2024-02" db="EMBL/GenBank/DDBJ databases">
        <authorList>
            <person name="Vignale AGUSTIN F."/>
            <person name="Sosa J E."/>
            <person name="Modenutti C."/>
        </authorList>
    </citation>
    <scope>NUCLEOTIDE SEQUENCE [LARGE SCALE GENOMIC DNA]</scope>
</reference>
<keyword evidence="1" id="KW-0472">Membrane</keyword>
<evidence type="ECO:0000256" key="1">
    <source>
        <dbReference type="SAM" id="Phobius"/>
    </source>
</evidence>
<protein>
    <recommendedName>
        <fullName evidence="2">DUF7610 domain-containing protein</fullName>
    </recommendedName>
</protein>
<dbReference type="Pfam" id="PF24583">
    <property type="entry name" value="DUF7610"/>
    <property type="match status" value="1"/>
</dbReference>
<name>A0ABC8QWT7_9AQUA</name>
<evidence type="ECO:0000313" key="3">
    <source>
        <dbReference type="EMBL" id="CAK9135159.1"/>
    </source>
</evidence>
<dbReference type="AlphaFoldDB" id="A0ABC8QWT7"/>
<proteinExistence type="predicted"/>
<keyword evidence="4" id="KW-1185">Reference proteome</keyword>
<dbReference type="EMBL" id="CAUOFW020000692">
    <property type="protein sequence ID" value="CAK9135159.1"/>
    <property type="molecule type" value="Genomic_DNA"/>
</dbReference>
<feature type="domain" description="DUF7610" evidence="2">
    <location>
        <begin position="8"/>
        <end position="84"/>
    </location>
</feature>
<evidence type="ECO:0000259" key="2">
    <source>
        <dbReference type="Pfam" id="PF24583"/>
    </source>
</evidence>
<evidence type="ECO:0000313" key="4">
    <source>
        <dbReference type="Proteomes" id="UP001642360"/>
    </source>
</evidence>
<keyword evidence="1" id="KW-1133">Transmembrane helix</keyword>
<gene>
    <name evidence="3" type="ORF">ILEXP_LOCUS2091</name>
</gene>